<evidence type="ECO:0000256" key="2">
    <source>
        <dbReference type="PROSITE-ProRule" id="PRU00169"/>
    </source>
</evidence>
<dbReference type="InterPro" id="IPR011006">
    <property type="entry name" value="CheY-like_superfamily"/>
</dbReference>
<feature type="region of interest" description="Disordered" evidence="3">
    <location>
        <begin position="249"/>
        <end position="272"/>
    </location>
</feature>
<dbReference type="EMBL" id="OX336137">
    <property type="protein sequence ID" value="CAI2717371.1"/>
    <property type="molecule type" value="Genomic_DNA"/>
</dbReference>
<dbReference type="PANTHER" id="PTHR44591:SF3">
    <property type="entry name" value="RESPONSE REGULATORY DOMAIN-CONTAINING PROTEIN"/>
    <property type="match status" value="1"/>
</dbReference>
<dbReference type="PANTHER" id="PTHR44591">
    <property type="entry name" value="STRESS RESPONSE REGULATOR PROTEIN 1"/>
    <property type="match status" value="1"/>
</dbReference>
<dbReference type="InterPro" id="IPR001789">
    <property type="entry name" value="Sig_transdc_resp-reg_receiver"/>
</dbReference>
<sequence>MKLKILVADDSISIQKLVSMAFYNEDMEVEGISDGVKAYNYLSDFQPDLVMADIYLPGINGFELSKKIKNSDEFQNVHVLLLTSDFEELDQIMYADSEADGYISKPFKTDEIIKKVKHLLGEDTPAAAATEDEEYEIESGEYEIEAVDEVEIDAGDEDKVDVESAGILDYDEEGLQPKWIELSAEDLVIPNRDTATPEPAMEIDDELVLKPEEAEAPHSEPLPQTSSRTEAFQESLDELDQLFRQLTERSRPPAADPEPETGASKLEPSSHPDLIREVMTLMNEERPSSNGKHATPAPKPSHPAETDHSALHDLVHQHVRATLRTEMAGLSDTIQDTVRQIVEDVAPEVIREVIREEIARIKKSEPI</sequence>
<protein>
    <submittedName>
        <fullName evidence="5">Response regulatory domain-containing protein</fullName>
    </submittedName>
</protein>
<dbReference type="SUPFAM" id="SSF52172">
    <property type="entry name" value="CheY-like"/>
    <property type="match status" value="1"/>
</dbReference>
<keyword evidence="6" id="KW-1185">Reference proteome</keyword>
<keyword evidence="1 2" id="KW-0597">Phosphoprotein</keyword>
<reference evidence="5 6" key="1">
    <citation type="submission" date="2022-09" db="EMBL/GenBank/DDBJ databases">
        <authorList>
            <person name="Kop L."/>
        </authorList>
    </citation>
    <scope>NUCLEOTIDE SEQUENCE [LARGE SCALE GENOMIC DNA]</scope>
    <source>
        <strain evidence="5 6">347</strain>
    </source>
</reference>
<feature type="region of interest" description="Disordered" evidence="3">
    <location>
        <begin position="284"/>
        <end position="307"/>
    </location>
</feature>
<name>A0ABN8VZG8_9BACT</name>
<dbReference type="Proteomes" id="UP001157733">
    <property type="component" value="Chromosome"/>
</dbReference>
<feature type="modified residue" description="4-aspartylphosphate" evidence="2">
    <location>
        <position position="53"/>
    </location>
</feature>
<proteinExistence type="predicted"/>
<dbReference type="Pfam" id="PF00072">
    <property type="entry name" value="Response_reg"/>
    <property type="match status" value="1"/>
</dbReference>
<dbReference type="SMART" id="SM00448">
    <property type="entry name" value="REC"/>
    <property type="match status" value="1"/>
</dbReference>
<evidence type="ECO:0000313" key="5">
    <source>
        <dbReference type="EMBL" id="CAI2717371.1"/>
    </source>
</evidence>
<dbReference type="RefSeq" id="WP_282010316.1">
    <property type="nucleotide sequence ID" value="NZ_OX336137.1"/>
</dbReference>
<evidence type="ECO:0000313" key="6">
    <source>
        <dbReference type="Proteomes" id="UP001157733"/>
    </source>
</evidence>
<evidence type="ECO:0000259" key="4">
    <source>
        <dbReference type="PROSITE" id="PS50110"/>
    </source>
</evidence>
<accession>A0ABN8VZG8</accession>
<organism evidence="5 6">
    <name type="scientific">Nitrospina watsonii</name>
    <dbReference type="NCBI Taxonomy" id="1323948"/>
    <lineage>
        <taxon>Bacteria</taxon>
        <taxon>Pseudomonadati</taxon>
        <taxon>Nitrospinota/Tectimicrobiota group</taxon>
        <taxon>Nitrospinota</taxon>
        <taxon>Nitrospinia</taxon>
        <taxon>Nitrospinales</taxon>
        <taxon>Nitrospinaceae</taxon>
        <taxon>Nitrospina</taxon>
    </lineage>
</organism>
<dbReference type="PROSITE" id="PS50110">
    <property type="entry name" value="RESPONSE_REGULATORY"/>
    <property type="match status" value="1"/>
</dbReference>
<evidence type="ECO:0000256" key="3">
    <source>
        <dbReference type="SAM" id="MobiDB-lite"/>
    </source>
</evidence>
<evidence type="ECO:0000256" key="1">
    <source>
        <dbReference type="ARBA" id="ARBA00022553"/>
    </source>
</evidence>
<feature type="domain" description="Response regulatory" evidence="4">
    <location>
        <begin position="4"/>
        <end position="120"/>
    </location>
</feature>
<dbReference type="Gene3D" id="3.40.50.2300">
    <property type="match status" value="1"/>
</dbReference>
<dbReference type="InterPro" id="IPR050595">
    <property type="entry name" value="Bact_response_regulator"/>
</dbReference>
<gene>
    <name evidence="5" type="ORF">NSPWAT_0512</name>
</gene>